<evidence type="ECO:0000256" key="7">
    <source>
        <dbReference type="ARBA" id="ARBA00023237"/>
    </source>
</evidence>
<keyword evidence="10" id="KW-1185">Reference proteome</keyword>
<organism evidence="9 10">
    <name type="scientific">Raphidocelis subcapitata</name>
    <dbReference type="NCBI Taxonomy" id="307507"/>
    <lineage>
        <taxon>Eukaryota</taxon>
        <taxon>Viridiplantae</taxon>
        <taxon>Chlorophyta</taxon>
        <taxon>core chlorophytes</taxon>
        <taxon>Chlorophyceae</taxon>
        <taxon>CS clade</taxon>
        <taxon>Sphaeropleales</taxon>
        <taxon>Selenastraceae</taxon>
        <taxon>Raphidocelis</taxon>
    </lineage>
</organism>
<evidence type="ECO:0008006" key="11">
    <source>
        <dbReference type="Google" id="ProtNLM"/>
    </source>
</evidence>
<keyword evidence="6" id="KW-0472">Membrane</keyword>
<evidence type="ECO:0000256" key="3">
    <source>
        <dbReference type="ARBA" id="ARBA00004613"/>
    </source>
</evidence>
<dbReference type="NCBIfam" id="TIGR01376">
    <property type="entry name" value="POMP_repeat"/>
    <property type="match status" value="1"/>
</dbReference>
<dbReference type="GO" id="GO:0005576">
    <property type="term" value="C:extracellular region"/>
    <property type="evidence" value="ECO:0007669"/>
    <property type="project" value="UniProtKB-SubCell"/>
</dbReference>
<evidence type="ECO:0000256" key="2">
    <source>
        <dbReference type="ARBA" id="ARBA00004442"/>
    </source>
</evidence>
<dbReference type="Proteomes" id="UP000247498">
    <property type="component" value="Unassembled WGS sequence"/>
</dbReference>
<dbReference type="InterPro" id="IPR011050">
    <property type="entry name" value="Pectin_lyase_fold/virulence"/>
</dbReference>
<dbReference type="SUPFAM" id="SSF51126">
    <property type="entry name" value="Pectin lyase-like"/>
    <property type="match status" value="2"/>
</dbReference>
<sequence length="667" mass="66871">MPVPRTRACHTAAALVLAGLVLALVPVQACVTTTHLTSCGDIATLVSNCANADTSKTFNAKLDCTVGGAFDCTGVSVELKGRLKLSAGRACSASARPKLSSAGYHAKPLLSMAGTGAFLSIKNVDFDLGKGRAGIRADGADSLVLSNVGISNAAAPDRGGALFVKNTPTKVTGSKLSNSSAPSGGGGLYATTDSAYTGSTPAVQLIRTEITQNRGAKGGGVWADNATLSIRGGDITYNEAKWGGGVYARVPRADASLTGLTISGYAQLQYNGAKAEGGGGGQGGGVYLEDTRTSVRSSYVRYNNAAGAGAGIYAVKTGKPNTVSNADKALLTLSAAWVRGNKADGRGAGVYLSDVRTWASDSSLKENIAGGDGGGLYAVATVPDADNYLRFSTTSLVEDNKAVNGGGLYVDGVRLVLGSSTLNNNVASGGGGGMYVTTDLTDPANPAVAITGSTLRNNLASTGNGGAAFILSTVPANNPPVKLTMSTTSLLNNNKAVHGGALYLQDVVSDVSSTTFRSNTATSSAGEGGAVYIALTAPFTYTASALNVGRTSFQSNTAGSTGGALYLRKDAPGASGVACSERCSFSDNTGVFSSGDTLMTKRLGAGLTINLAAATFTGSAQNAALCGAASASTSASSVSVSSTEMGDCDPPVAGCNDYCRRDLIDTA</sequence>
<feature type="signal peptide" evidence="8">
    <location>
        <begin position="1"/>
        <end position="29"/>
    </location>
</feature>
<evidence type="ECO:0000256" key="1">
    <source>
        <dbReference type="ARBA" id="ARBA00004196"/>
    </source>
</evidence>
<comment type="caution">
    <text evidence="9">The sequence shown here is derived from an EMBL/GenBank/DDBJ whole genome shotgun (WGS) entry which is preliminary data.</text>
</comment>
<dbReference type="PANTHER" id="PTHR11319:SF35">
    <property type="entry name" value="OUTER MEMBRANE PROTEIN PMPC-RELATED"/>
    <property type="match status" value="1"/>
</dbReference>
<protein>
    <recommendedName>
        <fullName evidence="11">Right handed beta helix domain-containing protein</fullName>
    </recommendedName>
</protein>
<keyword evidence="7" id="KW-0998">Cell outer membrane</keyword>
<dbReference type="EMBL" id="BDRX01000090">
    <property type="protein sequence ID" value="GBF97012.1"/>
    <property type="molecule type" value="Genomic_DNA"/>
</dbReference>
<name>A0A2V0PDH4_9CHLO</name>
<dbReference type="AlphaFoldDB" id="A0A2V0PDH4"/>
<evidence type="ECO:0000256" key="6">
    <source>
        <dbReference type="ARBA" id="ARBA00023136"/>
    </source>
</evidence>
<dbReference type="InterPro" id="IPR006626">
    <property type="entry name" value="PbH1"/>
</dbReference>
<keyword evidence="5 8" id="KW-0732">Signal</keyword>
<feature type="chain" id="PRO_5016141259" description="Right handed beta helix domain-containing protein" evidence="8">
    <location>
        <begin position="30"/>
        <end position="667"/>
    </location>
</feature>
<evidence type="ECO:0000313" key="9">
    <source>
        <dbReference type="EMBL" id="GBF97012.1"/>
    </source>
</evidence>
<accession>A0A2V0PDH4</accession>
<dbReference type="InterPro" id="IPR003368">
    <property type="entry name" value="POMP_repeat"/>
</dbReference>
<reference evidence="9 10" key="1">
    <citation type="journal article" date="2018" name="Sci. Rep.">
        <title>Raphidocelis subcapitata (=Pseudokirchneriella subcapitata) provides an insight into genome evolution and environmental adaptations in the Sphaeropleales.</title>
        <authorList>
            <person name="Suzuki S."/>
            <person name="Yamaguchi H."/>
            <person name="Nakajima N."/>
            <person name="Kawachi M."/>
        </authorList>
    </citation>
    <scope>NUCLEOTIDE SEQUENCE [LARGE SCALE GENOMIC DNA]</scope>
    <source>
        <strain evidence="9 10">NIES-35</strain>
    </source>
</reference>
<gene>
    <name evidence="9" type="ORF">Rsub_09809</name>
</gene>
<evidence type="ECO:0000313" key="10">
    <source>
        <dbReference type="Proteomes" id="UP000247498"/>
    </source>
</evidence>
<evidence type="ECO:0000256" key="5">
    <source>
        <dbReference type="ARBA" id="ARBA00022729"/>
    </source>
</evidence>
<dbReference type="PANTHER" id="PTHR11319">
    <property type="entry name" value="G PROTEIN-COUPLED RECEPTOR-RELATED"/>
    <property type="match status" value="1"/>
</dbReference>
<evidence type="ECO:0000256" key="4">
    <source>
        <dbReference type="ARBA" id="ARBA00022525"/>
    </source>
</evidence>
<comment type="subcellular location">
    <subcellularLocation>
        <location evidence="1">Cell envelope</location>
    </subcellularLocation>
    <subcellularLocation>
        <location evidence="2">Cell outer membrane</location>
    </subcellularLocation>
    <subcellularLocation>
        <location evidence="3">Secreted</location>
    </subcellularLocation>
</comment>
<proteinExistence type="predicted"/>
<dbReference type="SMART" id="SM00710">
    <property type="entry name" value="PbH1"/>
    <property type="match status" value="10"/>
</dbReference>
<dbReference type="OrthoDB" id="533415at2759"/>
<evidence type="ECO:0000256" key="8">
    <source>
        <dbReference type="SAM" id="SignalP"/>
    </source>
</evidence>
<keyword evidence="4" id="KW-0964">Secreted</keyword>
<dbReference type="InParanoid" id="A0A2V0PDH4"/>